<reference evidence="5 6" key="1">
    <citation type="submission" date="2016-10" db="EMBL/GenBank/DDBJ databases">
        <authorList>
            <person name="de Groot N.N."/>
        </authorList>
    </citation>
    <scope>NUCLEOTIDE SEQUENCE [LARGE SCALE GENOMIC DNA]</scope>
    <source>
        <strain evidence="5 6">CGMCC 1.5012</strain>
    </source>
</reference>
<dbReference type="GO" id="GO:0005975">
    <property type="term" value="P:carbohydrate metabolic process"/>
    <property type="evidence" value="ECO:0007669"/>
    <property type="project" value="InterPro"/>
</dbReference>
<keyword evidence="3" id="KW-0472">Membrane</keyword>
<name>A0A1H0A9T9_9FIRM</name>
<dbReference type="STRING" id="258515.SAMN05192585_11570"/>
<sequence length="311" mass="34668">MSIRVNGRLIAVICAIVAVVVMIIAGVWMTSSKATAKSALDITNRICVPILTYHSIQLQKDGLGDFSILPSELESDLIYIRENGYTAIHLKDLTEYCYKGTPLPNQPIILTFDGGFESCYKIAFPLLEKYETKAVFSVVGADIDKASEQPVGTTAFMRWKELREVTESGLVEVVNQSYSLNSYKDGTRKGIAKLRKESLADYKAVLEGDIGRMQEETRDKTGILPVDFSYPYGIICRESVDIISEMGFAATLSSEPGVNYLSGSPDELFGLRRNNRPHGMESEEVFDKMYRVKVAFNSIKPVITYDVQYDS</sequence>
<dbReference type="PROSITE" id="PS51677">
    <property type="entry name" value="NODB"/>
    <property type="match status" value="1"/>
</dbReference>
<feature type="transmembrane region" description="Helical" evidence="3">
    <location>
        <begin position="9"/>
        <end position="29"/>
    </location>
</feature>
<comment type="subcellular location">
    <subcellularLocation>
        <location evidence="1">Secreted</location>
    </subcellularLocation>
</comment>
<proteinExistence type="predicted"/>
<dbReference type="GO" id="GO:0016810">
    <property type="term" value="F:hydrolase activity, acting on carbon-nitrogen (but not peptide) bonds"/>
    <property type="evidence" value="ECO:0007669"/>
    <property type="project" value="InterPro"/>
</dbReference>
<evidence type="ECO:0000256" key="1">
    <source>
        <dbReference type="ARBA" id="ARBA00004613"/>
    </source>
</evidence>
<dbReference type="SUPFAM" id="SSF88713">
    <property type="entry name" value="Glycoside hydrolase/deacetylase"/>
    <property type="match status" value="1"/>
</dbReference>
<keyword evidence="3" id="KW-1133">Transmembrane helix</keyword>
<dbReference type="AlphaFoldDB" id="A0A1H0A9T9"/>
<dbReference type="EMBL" id="FNID01000015">
    <property type="protein sequence ID" value="SDN30207.1"/>
    <property type="molecule type" value="Genomic_DNA"/>
</dbReference>
<dbReference type="InterPro" id="IPR011330">
    <property type="entry name" value="Glyco_hydro/deAcase_b/a-brl"/>
</dbReference>
<dbReference type="InterPro" id="IPR051398">
    <property type="entry name" value="Polysacch_Deacetylase"/>
</dbReference>
<gene>
    <name evidence="5" type="ORF">SAMN05192585_11570</name>
</gene>
<dbReference type="Proteomes" id="UP000199182">
    <property type="component" value="Unassembled WGS sequence"/>
</dbReference>
<organism evidence="5 6">
    <name type="scientific">Acetanaerobacterium elongatum</name>
    <dbReference type="NCBI Taxonomy" id="258515"/>
    <lineage>
        <taxon>Bacteria</taxon>
        <taxon>Bacillati</taxon>
        <taxon>Bacillota</taxon>
        <taxon>Clostridia</taxon>
        <taxon>Eubacteriales</taxon>
        <taxon>Oscillospiraceae</taxon>
        <taxon>Acetanaerobacterium</taxon>
    </lineage>
</organism>
<feature type="domain" description="NodB homology" evidence="4">
    <location>
        <begin position="106"/>
        <end position="311"/>
    </location>
</feature>
<evidence type="ECO:0000256" key="3">
    <source>
        <dbReference type="SAM" id="Phobius"/>
    </source>
</evidence>
<dbReference type="Pfam" id="PF01522">
    <property type="entry name" value="Polysacc_deac_1"/>
    <property type="match status" value="1"/>
</dbReference>
<evidence type="ECO:0000259" key="4">
    <source>
        <dbReference type="PROSITE" id="PS51677"/>
    </source>
</evidence>
<dbReference type="GO" id="GO:0005576">
    <property type="term" value="C:extracellular region"/>
    <property type="evidence" value="ECO:0007669"/>
    <property type="project" value="UniProtKB-SubCell"/>
</dbReference>
<dbReference type="PANTHER" id="PTHR34216">
    <property type="match status" value="1"/>
</dbReference>
<dbReference type="InterPro" id="IPR002509">
    <property type="entry name" value="NODB_dom"/>
</dbReference>
<evidence type="ECO:0000256" key="2">
    <source>
        <dbReference type="ARBA" id="ARBA00022729"/>
    </source>
</evidence>
<keyword evidence="3" id="KW-0812">Transmembrane</keyword>
<dbReference type="PANTHER" id="PTHR34216:SF3">
    <property type="entry name" value="POLY-BETA-1,6-N-ACETYL-D-GLUCOSAMINE N-DEACETYLASE"/>
    <property type="match status" value="1"/>
</dbReference>
<dbReference type="Gene3D" id="3.20.20.370">
    <property type="entry name" value="Glycoside hydrolase/deacetylase"/>
    <property type="match status" value="1"/>
</dbReference>
<dbReference type="OrthoDB" id="9778320at2"/>
<evidence type="ECO:0000313" key="5">
    <source>
        <dbReference type="EMBL" id="SDN30207.1"/>
    </source>
</evidence>
<keyword evidence="2" id="KW-0732">Signal</keyword>
<keyword evidence="6" id="KW-1185">Reference proteome</keyword>
<protein>
    <submittedName>
        <fullName evidence="5">Polysaccharide deacetylase</fullName>
    </submittedName>
</protein>
<accession>A0A1H0A9T9</accession>
<evidence type="ECO:0000313" key="6">
    <source>
        <dbReference type="Proteomes" id="UP000199182"/>
    </source>
</evidence>
<dbReference type="RefSeq" id="WP_092640022.1">
    <property type="nucleotide sequence ID" value="NZ_FNID01000015.1"/>
</dbReference>